<dbReference type="EMBL" id="SDKK01000012">
    <property type="protein sequence ID" value="TYC56029.1"/>
    <property type="molecule type" value="Genomic_DNA"/>
</dbReference>
<name>A0A6C2CR94_9RHOO</name>
<dbReference type="OrthoDB" id="9180615at2"/>
<accession>A0A6C2CR94</accession>
<gene>
    <name evidence="1" type="ORF">ETQ85_14160</name>
</gene>
<protein>
    <submittedName>
        <fullName evidence="1">Uncharacterized protein</fullName>
    </submittedName>
</protein>
<dbReference type="AlphaFoldDB" id="A0A6C2CR94"/>
<keyword evidence="2" id="KW-1185">Reference proteome</keyword>
<dbReference type="RefSeq" id="WP_148579718.1">
    <property type="nucleotide sequence ID" value="NZ_JAVEUW010000125.1"/>
</dbReference>
<dbReference type="Proteomes" id="UP000389128">
    <property type="component" value="Unassembled WGS sequence"/>
</dbReference>
<evidence type="ECO:0000313" key="2">
    <source>
        <dbReference type="Proteomes" id="UP000389128"/>
    </source>
</evidence>
<sequence>MSLLSLYKNLYFDIAPGHARRPKAAIRWNEDLPTKWQAQIVAPLYFDHYIEYEIAAERIIGRDEDDAACFCTFSYVQAEAGPEYRTWAETLKAWRLRDGRWLTYRVVVRNGQLARGRGFYTLGNSMPR</sequence>
<proteinExistence type="predicted"/>
<reference evidence="1 2" key="1">
    <citation type="submission" date="2019-01" db="EMBL/GenBank/DDBJ databases">
        <title>Zoogloea oleivorans genome sequencing and assembly.</title>
        <authorList>
            <person name="Tancsics A."/>
            <person name="Farkas M."/>
            <person name="Kriszt B."/>
            <person name="Maroti G."/>
            <person name="Horvath B."/>
        </authorList>
    </citation>
    <scope>NUCLEOTIDE SEQUENCE [LARGE SCALE GENOMIC DNA]</scope>
    <source>
        <strain evidence="1 2">Buc</strain>
    </source>
</reference>
<comment type="caution">
    <text evidence="1">The sequence shown here is derived from an EMBL/GenBank/DDBJ whole genome shotgun (WGS) entry which is preliminary data.</text>
</comment>
<evidence type="ECO:0000313" key="1">
    <source>
        <dbReference type="EMBL" id="TYC56029.1"/>
    </source>
</evidence>
<organism evidence="1 2">
    <name type="scientific">Zoogloea oleivorans</name>
    <dbReference type="NCBI Taxonomy" id="1552750"/>
    <lineage>
        <taxon>Bacteria</taxon>
        <taxon>Pseudomonadati</taxon>
        <taxon>Pseudomonadota</taxon>
        <taxon>Betaproteobacteria</taxon>
        <taxon>Rhodocyclales</taxon>
        <taxon>Zoogloeaceae</taxon>
        <taxon>Zoogloea</taxon>
    </lineage>
</organism>